<comment type="caution">
    <text evidence="1">The sequence shown here is derived from an EMBL/GenBank/DDBJ whole genome shotgun (WGS) entry which is preliminary data.</text>
</comment>
<accession>A0ACC0A4H3</accession>
<dbReference type="EMBL" id="CM044707">
    <property type="protein sequence ID" value="KAI5655476.1"/>
    <property type="molecule type" value="Genomic_DNA"/>
</dbReference>
<dbReference type="Proteomes" id="UP001060085">
    <property type="component" value="Linkage Group LG07"/>
</dbReference>
<reference evidence="2" key="1">
    <citation type="journal article" date="2023" name="Nat. Plants">
        <title>Single-cell RNA sequencing provides a high-resolution roadmap for understanding the multicellular compartmentation of specialized metabolism.</title>
        <authorList>
            <person name="Sun S."/>
            <person name="Shen X."/>
            <person name="Li Y."/>
            <person name="Li Y."/>
            <person name="Wang S."/>
            <person name="Li R."/>
            <person name="Zhang H."/>
            <person name="Shen G."/>
            <person name="Guo B."/>
            <person name="Wei J."/>
            <person name="Xu J."/>
            <person name="St-Pierre B."/>
            <person name="Chen S."/>
            <person name="Sun C."/>
        </authorList>
    </citation>
    <scope>NUCLEOTIDE SEQUENCE [LARGE SCALE GENOMIC DNA]</scope>
</reference>
<protein>
    <submittedName>
        <fullName evidence="1">Uncharacterized protein</fullName>
    </submittedName>
</protein>
<name>A0ACC0A4H3_CATRO</name>
<organism evidence="1 2">
    <name type="scientific">Catharanthus roseus</name>
    <name type="common">Madagascar periwinkle</name>
    <name type="synonym">Vinca rosea</name>
    <dbReference type="NCBI Taxonomy" id="4058"/>
    <lineage>
        <taxon>Eukaryota</taxon>
        <taxon>Viridiplantae</taxon>
        <taxon>Streptophyta</taxon>
        <taxon>Embryophyta</taxon>
        <taxon>Tracheophyta</taxon>
        <taxon>Spermatophyta</taxon>
        <taxon>Magnoliopsida</taxon>
        <taxon>eudicotyledons</taxon>
        <taxon>Gunneridae</taxon>
        <taxon>Pentapetalae</taxon>
        <taxon>asterids</taxon>
        <taxon>lamiids</taxon>
        <taxon>Gentianales</taxon>
        <taxon>Apocynaceae</taxon>
        <taxon>Rauvolfioideae</taxon>
        <taxon>Vinceae</taxon>
        <taxon>Catharanthinae</taxon>
        <taxon>Catharanthus</taxon>
    </lineage>
</organism>
<gene>
    <name evidence="1" type="ORF">M9H77_32663</name>
</gene>
<sequence length="203" mass="24142">MNFQCPFAETDSESSNSSKIKVKLNKNSHKILKTKKGYFKNGTKRAETHQTQEEKEDEDTANSYTNNNRYKWLFEKDSNRYADLSYRLLLGEQLIFKKIMPELDENSAKACQTRTGIEIDVWDVDTQSEHKLGISKWYTDFYSIDSYWSKEFIERRELKVNDKIKFGVDQLYSRFCFCVIRGNQELDDLTEVNEAVIRFFRRE</sequence>
<evidence type="ECO:0000313" key="1">
    <source>
        <dbReference type="EMBL" id="KAI5655476.1"/>
    </source>
</evidence>
<keyword evidence="2" id="KW-1185">Reference proteome</keyword>
<evidence type="ECO:0000313" key="2">
    <source>
        <dbReference type="Proteomes" id="UP001060085"/>
    </source>
</evidence>
<proteinExistence type="predicted"/>